<organism evidence="10">
    <name type="scientific">Cyprideis torosa</name>
    <dbReference type="NCBI Taxonomy" id="163714"/>
    <lineage>
        <taxon>Eukaryota</taxon>
        <taxon>Metazoa</taxon>
        <taxon>Ecdysozoa</taxon>
        <taxon>Arthropoda</taxon>
        <taxon>Crustacea</taxon>
        <taxon>Oligostraca</taxon>
        <taxon>Ostracoda</taxon>
        <taxon>Podocopa</taxon>
        <taxon>Podocopida</taxon>
        <taxon>Cytherocopina</taxon>
        <taxon>Cytheroidea</taxon>
        <taxon>Cytherideidae</taxon>
        <taxon>Cyprideis</taxon>
    </lineage>
</organism>
<reference evidence="10" key="1">
    <citation type="submission" date="2020-11" db="EMBL/GenBank/DDBJ databases">
        <authorList>
            <person name="Tran Van P."/>
        </authorList>
    </citation>
    <scope>NUCLEOTIDE SEQUENCE</scope>
</reference>
<dbReference type="Gene3D" id="3.10.50.40">
    <property type="match status" value="1"/>
</dbReference>
<dbReference type="GO" id="GO:0042026">
    <property type="term" value="P:protein refolding"/>
    <property type="evidence" value="ECO:0007669"/>
    <property type="project" value="UniProtKB-ARBA"/>
</dbReference>
<evidence type="ECO:0000256" key="3">
    <source>
        <dbReference type="ARBA" id="ARBA00006577"/>
    </source>
</evidence>
<dbReference type="PROSITE" id="PS50059">
    <property type="entry name" value="FKBP_PPIASE"/>
    <property type="match status" value="1"/>
</dbReference>
<dbReference type="SUPFAM" id="SSF54534">
    <property type="entry name" value="FKBP-like"/>
    <property type="match status" value="1"/>
</dbReference>
<keyword evidence="8 9" id="KW-0413">Isomerase</keyword>
<dbReference type="EC" id="5.2.1.8" evidence="4 9"/>
<evidence type="ECO:0000256" key="2">
    <source>
        <dbReference type="ARBA" id="ARBA00004496"/>
    </source>
</evidence>
<evidence type="ECO:0000313" key="10">
    <source>
        <dbReference type="EMBL" id="CAD7236111.1"/>
    </source>
</evidence>
<dbReference type="AlphaFoldDB" id="A0A7R8ZVP7"/>
<proteinExistence type="inferred from homology"/>
<evidence type="ECO:0000256" key="9">
    <source>
        <dbReference type="PROSITE-ProRule" id="PRU00277"/>
    </source>
</evidence>
<dbReference type="GO" id="GO:0005737">
    <property type="term" value="C:cytoplasm"/>
    <property type="evidence" value="ECO:0007669"/>
    <property type="project" value="UniProtKB-SubCell"/>
</dbReference>
<dbReference type="OrthoDB" id="1902587at2759"/>
<dbReference type="InterPro" id="IPR046357">
    <property type="entry name" value="PPIase_dom_sf"/>
</dbReference>
<evidence type="ECO:0000256" key="5">
    <source>
        <dbReference type="ARBA" id="ARBA00022490"/>
    </source>
</evidence>
<comment type="subcellular location">
    <subcellularLocation>
        <location evidence="2">Cytoplasm</location>
    </subcellularLocation>
</comment>
<keyword evidence="5" id="KW-0963">Cytoplasm</keyword>
<evidence type="ECO:0000256" key="8">
    <source>
        <dbReference type="ARBA" id="ARBA00023235"/>
    </source>
</evidence>
<dbReference type="EMBL" id="OB676635">
    <property type="protein sequence ID" value="CAD7236111.1"/>
    <property type="molecule type" value="Genomic_DNA"/>
</dbReference>
<sequence>MSTATKGSTVKIHYRGSLDDGTVFDSSEGREPLEFTLGAGQVIEGFDEAVTGMSPGEKKNVKIPMDKAYGQHKEELVLSAPREHVPEDIEPEIGMHLQVGGPQGEVVQVVVVDMNETHIKLDANPPLAGHDLNFDIELVELA</sequence>
<protein>
    <recommendedName>
        <fullName evidence="4 9">peptidylprolyl isomerase</fullName>
        <ecNumber evidence="4 9">5.2.1.8</ecNumber>
    </recommendedName>
</protein>
<gene>
    <name evidence="10" type="ORF">CTOB1V02_LOCUS13926</name>
</gene>
<evidence type="ECO:0000256" key="1">
    <source>
        <dbReference type="ARBA" id="ARBA00000971"/>
    </source>
</evidence>
<dbReference type="PANTHER" id="PTHR47861">
    <property type="entry name" value="FKBP-TYPE PEPTIDYL-PROLYL CIS-TRANS ISOMERASE SLYD"/>
    <property type="match status" value="1"/>
</dbReference>
<dbReference type="GO" id="GO:0003755">
    <property type="term" value="F:peptidyl-prolyl cis-trans isomerase activity"/>
    <property type="evidence" value="ECO:0007669"/>
    <property type="project" value="UniProtKB-KW"/>
</dbReference>
<dbReference type="Pfam" id="PF00254">
    <property type="entry name" value="FKBP_C"/>
    <property type="match status" value="1"/>
</dbReference>
<comment type="catalytic activity">
    <reaction evidence="1 9">
        <text>[protein]-peptidylproline (omega=180) = [protein]-peptidylproline (omega=0)</text>
        <dbReference type="Rhea" id="RHEA:16237"/>
        <dbReference type="Rhea" id="RHEA-COMP:10747"/>
        <dbReference type="Rhea" id="RHEA-COMP:10748"/>
        <dbReference type="ChEBI" id="CHEBI:83833"/>
        <dbReference type="ChEBI" id="CHEBI:83834"/>
        <dbReference type="EC" id="5.2.1.8"/>
    </reaction>
</comment>
<dbReference type="PANTHER" id="PTHR47861:SF3">
    <property type="entry name" value="FKBP-TYPE PEPTIDYL-PROLYL CIS-TRANS ISOMERASE SLYD"/>
    <property type="match status" value="1"/>
</dbReference>
<dbReference type="InterPro" id="IPR001179">
    <property type="entry name" value="PPIase_FKBP_dom"/>
</dbReference>
<comment type="similarity">
    <text evidence="3">Belongs to the FKBP-type PPIase family.</text>
</comment>
<evidence type="ECO:0000256" key="7">
    <source>
        <dbReference type="ARBA" id="ARBA00023186"/>
    </source>
</evidence>
<keyword evidence="7" id="KW-0143">Chaperone</keyword>
<name>A0A7R8ZVP7_9CRUS</name>
<evidence type="ECO:0000256" key="6">
    <source>
        <dbReference type="ARBA" id="ARBA00023110"/>
    </source>
</evidence>
<keyword evidence="6 9" id="KW-0697">Rotamase</keyword>
<evidence type="ECO:0000256" key="4">
    <source>
        <dbReference type="ARBA" id="ARBA00013194"/>
    </source>
</evidence>
<accession>A0A7R8ZVP7</accession>